<sequence length="94" mass="10669">MNTDSTVRYISNQKGIVGYWIDLNRYTILYSPANSYDTQYTCIVKNTLPAALQKEGTKVIFSGTISTSKDLPKPMMGGQQLFWIQVDEIRKDTP</sequence>
<accession>A0ABP8JWF0</accession>
<organism evidence="1 2">
    <name type="scientific">Nibrella viscosa</name>
    <dbReference type="NCBI Taxonomy" id="1084524"/>
    <lineage>
        <taxon>Bacteria</taxon>
        <taxon>Pseudomonadati</taxon>
        <taxon>Bacteroidota</taxon>
        <taxon>Cytophagia</taxon>
        <taxon>Cytophagales</taxon>
        <taxon>Spirosomataceae</taxon>
        <taxon>Nibrella</taxon>
    </lineage>
</organism>
<dbReference type="RefSeq" id="WP_345263779.1">
    <property type="nucleotide sequence ID" value="NZ_BAABHB010000001.1"/>
</dbReference>
<reference evidence="2" key="1">
    <citation type="journal article" date="2019" name="Int. J. Syst. Evol. Microbiol.">
        <title>The Global Catalogue of Microorganisms (GCM) 10K type strain sequencing project: providing services to taxonomists for standard genome sequencing and annotation.</title>
        <authorList>
            <consortium name="The Broad Institute Genomics Platform"/>
            <consortium name="The Broad Institute Genome Sequencing Center for Infectious Disease"/>
            <person name="Wu L."/>
            <person name="Ma J."/>
        </authorList>
    </citation>
    <scope>NUCLEOTIDE SEQUENCE [LARGE SCALE GENOMIC DNA]</scope>
    <source>
        <strain evidence="2">JCM 17925</strain>
    </source>
</reference>
<comment type="caution">
    <text evidence="1">The sequence shown here is derived from an EMBL/GenBank/DDBJ whole genome shotgun (WGS) entry which is preliminary data.</text>
</comment>
<protein>
    <submittedName>
        <fullName evidence="1">Uncharacterized protein</fullName>
    </submittedName>
</protein>
<evidence type="ECO:0000313" key="2">
    <source>
        <dbReference type="Proteomes" id="UP001500936"/>
    </source>
</evidence>
<dbReference type="Proteomes" id="UP001500936">
    <property type="component" value="Unassembled WGS sequence"/>
</dbReference>
<dbReference type="EMBL" id="BAABHB010000001">
    <property type="protein sequence ID" value="GAA4397031.1"/>
    <property type="molecule type" value="Genomic_DNA"/>
</dbReference>
<name>A0ABP8JWF0_9BACT</name>
<keyword evidence="2" id="KW-1185">Reference proteome</keyword>
<proteinExistence type="predicted"/>
<gene>
    <name evidence="1" type="ORF">GCM10023187_05840</name>
</gene>
<evidence type="ECO:0000313" key="1">
    <source>
        <dbReference type="EMBL" id="GAA4397031.1"/>
    </source>
</evidence>